<comment type="similarity">
    <text evidence="2 3">Belongs to the peptidase M14 family.</text>
</comment>
<keyword evidence="6" id="KW-0645">Protease</keyword>
<keyword evidence="6" id="KW-0121">Carboxypeptidase</keyword>
<accession>A0A4S2JNU3</accession>
<feature type="region of interest" description="Disordered" evidence="4">
    <location>
        <begin position="665"/>
        <end position="691"/>
    </location>
</feature>
<protein>
    <submittedName>
        <fullName evidence="6">Cytosolic carboxypeptidase 6</fullName>
    </submittedName>
</protein>
<dbReference type="InterPro" id="IPR040626">
    <property type="entry name" value="Pepdidase_M14_N"/>
</dbReference>
<proteinExistence type="inferred from homology"/>
<feature type="region of interest" description="Disordered" evidence="4">
    <location>
        <begin position="727"/>
        <end position="752"/>
    </location>
</feature>
<dbReference type="SUPFAM" id="SSF53187">
    <property type="entry name" value="Zn-dependent exopeptidases"/>
    <property type="match status" value="1"/>
</dbReference>
<dbReference type="GO" id="GO:0008270">
    <property type="term" value="F:zinc ion binding"/>
    <property type="evidence" value="ECO:0007669"/>
    <property type="project" value="InterPro"/>
</dbReference>
<dbReference type="PANTHER" id="PTHR12756">
    <property type="entry name" value="CYTOSOLIC CARBOXYPEPTIDASE"/>
    <property type="match status" value="1"/>
</dbReference>
<dbReference type="InterPro" id="IPR050821">
    <property type="entry name" value="Cytosolic_carboxypeptidase"/>
</dbReference>
<sequence length="821" mass="93809">MSPDLVTANEYSRFSPGFDVGEGEIRLSRDRTYEILDAWQPREFSPRADSQIRSFTRDREPGEIPRRRTRACSEITRFRFYHVGGNTYHDVEPVSQSHQSLIVFRPIGQSVVCSTLALRLLSRRSSKRLVVVRRSPIVPDNVTLSIDRSVSFGKSWFSLARDETPWSTPVFISAPNLHTSRKCLSFLFNHFAGPLLADSEDSDAEGGLGNVNKMVMRPPGHSGKAKKGHICFDATFETGNLGRVDLISEFEYDLFIRPDTCGPRLRLWFNFTVDNIKADQRVIFNIVNISKSANLFRHGMTPLVKSSTRPKWQRIPREQFVLLIRYNFINCIEVIKSADSFLSMLQVFYYRSAQHQNHYVLSFSFAFDREDDVYQFALTYPYSYTRYMVHLDNLCSRLLYTKRETLAESIQKKNVELVTITSDLEDTERPRKVVVVLARVHPGESPSSFVCQGLMDFLVSAHPIAQVLREYVIFKIVPMLNPDGVFLGNYRSTVMGLDLNRSWNCISEWIHPTLLATRAMLKSLDKNSHTPLDCVLDLHAHTNATGVFVYGNTYDDVYRYERHIVLPKLLAQHAEDYELGNTMYNQDHNKAGTARRYLCSILKEHVNCYSIEVSMYGYNKKGIPGIMPESWVLNGRNQTDYRLGRNLARVFLEYYKLTGLIPSGLPDQPSSRRARQSRQRHRLPREPRPRTVRTPATLHLASIYDRLISDRIVRYFREESEPLPSARYRSMSGTRMGQQPGTGIASETGTGVGGGCKSPSYRFRSPGAPLDRVQTLTGRPAAAEPRLTIIDFNQLTRGGLELAANKNKPTVPCKRIVRSRR</sequence>
<name>A0A4S2JNU3_9HYME</name>
<dbReference type="Pfam" id="PF00246">
    <property type="entry name" value="Peptidase_M14"/>
    <property type="match status" value="1"/>
</dbReference>
<dbReference type="PANTHER" id="PTHR12756:SF9">
    <property type="entry name" value="CYTOSOLIC CARBOXYPEPTIDASE 6"/>
    <property type="match status" value="1"/>
</dbReference>
<evidence type="ECO:0000313" key="6">
    <source>
        <dbReference type="EMBL" id="TGZ37881.1"/>
    </source>
</evidence>
<evidence type="ECO:0000256" key="4">
    <source>
        <dbReference type="SAM" id="MobiDB-lite"/>
    </source>
</evidence>
<dbReference type="AlphaFoldDB" id="A0A4S2JNU3"/>
<gene>
    <name evidence="6" type="ORF">DBV15_02134</name>
</gene>
<evidence type="ECO:0000259" key="5">
    <source>
        <dbReference type="PROSITE" id="PS52035"/>
    </source>
</evidence>
<evidence type="ECO:0000256" key="2">
    <source>
        <dbReference type="ARBA" id="ARBA00005988"/>
    </source>
</evidence>
<evidence type="ECO:0000256" key="3">
    <source>
        <dbReference type="PROSITE-ProRule" id="PRU01379"/>
    </source>
</evidence>
<comment type="cofactor">
    <cofactor evidence="1">
        <name>Zn(2+)</name>
        <dbReference type="ChEBI" id="CHEBI:29105"/>
    </cofactor>
</comment>
<dbReference type="Gene3D" id="3.40.630.10">
    <property type="entry name" value="Zn peptidases"/>
    <property type="match status" value="1"/>
</dbReference>
<feature type="domain" description="Peptidase M14" evidence="5">
    <location>
        <begin position="380"/>
        <end position="646"/>
    </location>
</feature>
<dbReference type="Pfam" id="PF18027">
    <property type="entry name" value="Pepdidase_M14_N"/>
    <property type="match status" value="1"/>
</dbReference>
<comment type="caution">
    <text evidence="6">The sequence shown here is derived from an EMBL/GenBank/DDBJ whole genome shotgun (WGS) entry which is preliminary data.</text>
</comment>
<organism evidence="6 7">
    <name type="scientific">Temnothorax longispinosus</name>
    <dbReference type="NCBI Taxonomy" id="300112"/>
    <lineage>
        <taxon>Eukaryota</taxon>
        <taxon>Metazoa</taxon>
        <taxon>Ecdysozoa</taxon>
        <taxon>Arthropoda</taxon>
        <taxon>Hexapoda</taxon>
        <taxon>Insecta</taxon>
        <taxon>Pterygota</taxon>
        <taxon>Neoptera</taxon>
        <taxon>Endopterygota</taxon>
        <taxon>Hymenoptera</taxon>
        <taxon>Apocrita</taxon>
        <taxon>Aculeata</taxon>
        <taxon>Formicoidea</taxon>
        <taxon>Formicidae</taxon>
        <taxon>Myrmicinae</taxon>
        <taxon>Temnothorax</taxon>
    </lineage>
</organism>
<reference evidence="6 7" key="1">
    <citation type="journal article" date="2019" name="Philos. Trans. R. Soc. Lond., B, Biol. Sci.">
        <title>Ant behaviour and brain gene expression of defending hosts depend on the ecological success of the intruding social parasite.</title>
        <authorList>
            <person name="Kaur R."/>
            <person name="Stoldt M."/>
            <person name="Jongepier E."/>
            <person name="Feldmeyer B."/>
            <person name="Menzel F."/>
            <person name="Bornberg-Bauer E."/>
            <person name="Foitzik S."/>
        </authorList>
    </citation>
    <scope>NUCLEOTIDE SEQUENCE [LARGE SCALE GENOMIC DNA]</scope>
    <source>
        <tissue evidence="6">Whole body</tissue>
    </source>
</reference>
<dbReference type="EMBL" id="QBLH01003504">
    <property type="protein sequence ID" value="TGZ37881.1"/>
    <property type="molecule type" value="Genomic_DNA"/>
</dbReference>
<dbReference type="PROSITE" id="PS52035">
    <property type="entry name" value="PEPTIDASE_M14"/>
    <property type="match status" value="1"/>
</dbReference>
<dbReference type="Gene3D" id="2.60.40.3120">
    <property type="match status" value="1"/>
</dbReference>
<dbReference type="GO" id="GO:0004181">
    <property type="term" value="F:metallocarboxypeptidase activity"/>
    <property type="evidence" value="ECO:0007669"/>
    <property type="project" value="InterPro"/>
</dbReference>
<dbReference type="STRING" id="300112.A0A4S2JNU3"/>
<evidence type="ECO:0000313" key="7">
    <source>
        <dbReference type="Proteomes" id="UP000310200"/>
    </source>
</evidence>
<feature type="active site" description="Proton donor/acceptor" evidence="3">
    <location>
        <position position="612"/>
    </location>
</feature>
<dbReference type="Proteomes" id="UP000310200">
    <property type="component" value="Unassembled WGS sequence"/>
</dbReference>
<feature type="compositionally biased region" description="Basic residues" evidence="4">
    <location>
        <begin position="672"/>
        <end position="683"/>
    </location>
</feature>
<keyword evidence="7" id="KW-1185">Reference proteome</keyword>
<keyword evidence="6" id="KW-0378">Hydrolase</keyword>
<dbReference type="InterPro" id="IPR000834">
    <property type="entry name" value="Peptidase_M14"/>
</dbReference>
<evidence type="ECO:0000256" key="1">
    <source>
        <dbReference type="ARBA" id="ARBA00001947"/>
    </source>
</evidence>
<feature type="compositionally biased region" description="Polar residues" evidence="4">
    <location>
        <begin position="731"/>
        <end position="749"/>
    </location>
</feature>
<dbReference type="GO" id="GO:0006508">
    <property type="term" value="P:proteolysis"/>
    <property type="evidence" value="ECO:0007669"/>
    <property type="project" value="InterPro"/>
</dbReference>